<dbReference type="PANTHER" id="PTHR23061">
    <property type="entry name" value="DNA POLYMERASE 2 ALPHA 70 KDA SUBUNIT"/>
    <property type="match status" value="1"/>
</dbReference>
<dbReference type="Gene3D" id="3.60.21.60">
    <property type="match status" value="2"/>
</dbReference>
<evidence type="ECO:0000256" key="4">
    <source>
        <dbReference type="ARBA" id="ARBA00022705"/>
    </source>
</evidence>
<protein>
    <recommendedName>
        <fullName evidence="3">DNA polymerase alpha subunit B</fullName>
    </recommendedName>
</protein>
<dbReference type="Proteomes" id="UP000838763">
    <property type="component" value="Unassembled WGS sequence"/>
</dbReference>
<dbReference type="Pfam" id="PF22062">
    <property type="entry name" value="OB_DPOA2"/>
    <property type="match status" value="1"/>
</dbReference>
<dbReference type="Pfam" id="PF04042">
    <property type="entry name" value="DNA_pol_E_B"/>
    <property type="match status" value="2"/>
</dbReference>
<dbReference type="GO" id="GO:0006270">
    <property type="term" value="P:DNA replication initiation"/>
    <property type="evidence" value="ECO:0007669"/>
    <property type="project" value="TreeGrafter"/>
</dbReference>
<evidence type="ECO:0000256" key="1">
    <source>
        <dbReference type="ARBA" id="ARBA00004123"/>
    </source>
</evidence>
<dbReference type="InterPro" id="IPR016722">
    <property type="entry name" value="DNA_pol_alpha_bsu"/>
</dbReference>
<name>A0A9P1GZ30_9PEZI</name>
<dbReference type="AlphaFoldDB" id="A0A9P1GZ30"/>
<dbReference type="GO" id="GO:0003677">
    <property type="term" value="F:DNA binding"/>
    <property type="evidence" value="ECO:0007669"/>
    <property type="project" value="InterPro"/>
</dbReference>
<keyword evidence="10" id="KW-1185">Reference proteome</keyword>
<feature type="compositionally biased region" description="Pro residues" evidence="6">
    <location>
        <begin position="95"/>
        <end position="105"/>
    </location>
</feature>
<keyword evidence="5" id="KW-0539">Nucleus</keyword>
<dbReference type="EMBL" id="CALLCH030000005">
    <property type="protein sequence ID" value="CAI4212605.1"/>
    <property type="molecule type" value="Genomic_DNA"/>
</dbReference>
<evidence type="ECO:0000259" key="8">
    <source>
        <dbReference type="Pfam" id="PF22062"/>
    </source>
</evidence>
<feature type="domain" description="DNA polymerase alpha/delta/epsilon subunit B" evidence="7">
    <location>
        <begin position="443"/>
        <end position="506"/>
    </location>
</feature>
<feature type="region of interest" description="Disordered" evidence="6">
    <location>
        <begin position="95"/>
        <end position="131"/>
    </location>
</feature>
<comment type="caution">
    <text evidence="9">The sequence shown here is derived from an EMBL/GenBank/DDBJ whole genome shotgun (WGS) entry which is preliminary data.</text>
</comment>
<dbReference type="OrthoDB" id="336885at2759"/>
<sequence>MIYYNSTLRPDLSWRDGYFFVLSYQSLKAGTLESTRPHTPTIQPAASIVKPIPTFTARPSPARDPSQFFSPSLGQVFKFRQLSFLLDYLPPPLAPLHPHPRPNPPLTRARRSKGRHHGLRPRGRGSPPGLLLPDAALEPDVLAELTSLLRLHGVSAEDLFYKWESYCMRLEVEPSAVTLPALKAFKQRTLDDLEKTNQAAAAKGPERRIGQTPRSVAKGGGGDVFNMQVPPPFYFPFFSYPATARTKGPAGASLKKRALETPSTNRLRSDVPASSLTSRPPADSPMPPDPSRPRAPFAPYPEPRVRLNALADVRKIDYKPLSVKLSEVASALNRRIDNAVALLAADPDIDDSEFGNPTTQSTSRILAVGRISSMKHGNGRRVPLNVSRLPGFSTFPGQVVALRGTNASGSQFVADQVHRLRGDPDAMDADADSDGPDPAPLTVLFASGPYTPDDNLDYEALHAICDKAAQTYADALVLSGPFLDLEHPLIASGDFDLPEDASYDPDTATMTTVFRHLSVKIVPNPRTLFLNEIMLGLSGQDALWELRHEELVVGRVPLQDPPSRLSRYLIDQRHYFPLFPPTDRSKLPKTGTEDGRPPAPALQPFARVVESVLVINPGSLSKRRGAGTYARMILYPRALDAEDRNQEFVPNNVFSRARVDVIKI</sequence>
<proteinExistence type="inferred from homology"/>
<feature type="compositionally biased region" description="Basic and acidic residues" evidence="6">
    <location>
        <begin position="583"/>
        <end position="596"/>
    </location>
</feature>
<accession>A0A9P1GZ30</accession>
<comment type="similarity">
    <text evidence="2">Belongs to the DNA polymerase alpha subunit B family.</text>
</comment>
<evidence type="ECO:0000313" key="10">
    <source>
        <dbReference type="Proteomes" id="UP000838763"/>
    </source>
</evidence>
<feature type="compositionally biased region" description="Polar residues" evidence="6">
    <location>
        <begin position="261"/>
        <end position="277"/>
    </location>
</feature>
<evidence type="ECO:0000259" key="7">
    <source>
        <dbReference type="Pfam" id="PF04042"/>
    </source>
</evidence>
<gene>
    <name evidence="9" type="ORF">PPNO1_LOCUS2361</name>
</gene>
<dbReference type="PANTHER" id="PTHR23061:SF12">
    <property type="entry name" value="DNA POLYMERASE ALPHA SUBUNIT B"/>
    <property type="match status" value="1"/>
</dbReference>
<comment type="subcellular location">
    <subcellularLocation>
        <location evidence="1">Nucleus</location>
    </subcellularLocation>
</comment>
<feature type="region of interest" description="Disordered" evidence="6">
    <location>
        <begin position="198"/>
        <end position="222"/>
    </location>
</feature>
<evidence type="ECO:0000256" key="2">
    <source>
        <dbReference type="ARBA" id="ARBA00007299"/>
    </source>
</evidence>
<evidence type="ECO:0000256" key="5">
    <source>
        <dbReference type="ARBA" id="ARBA00023242"/>
    </source>
</evidence>
<evidence type="ECO:0000256" key="3">
    <source>
        <dbReference type="ARBA" id="ARBA00018596"/>
    </source>
</evidence>
<feature type="compositionally biased region" description="Basic residues" evidence="6">
    <location>
        <begin position="108"/>
        <end position="123"/>
    </location>
</feature>
<reference evidence="9" key="1">
    <citation type="submission" date="2022-11" db="EMBL/GenBank/DDBJ databases">
        <authorList>
            <person name="Scott C."/>
            <person name="Bruce N."/>
        </authorList>
    </citation>
    <scope>NUCLEOTIDE SEQUENCE</scope>
</reference>
<dbReference type="InterPro" id="IPR007185">
    <property type="entry name" value="DNA_pol_a/d/e_bsu"/>
</dbReference>
<organism evidence="9 10">
    <name type="scientific">Parascedosporium putredinis</name>
    <dbReference type="NCBI Taxonomy" id="1442378"/>
    <lineage>
        <taxon>Eukaryota</taxon>
        <taxon>Fungi</taxon>
        <taxon>Dikarya</taxon>
        <taxon>Ascomycota</taxon>
        <taxon>Pezizomycotina</taxon>
        <taxon>Sordariomycetes</taxon>
        <taxon>Hypocreomycetidae</taxon>
        <taxon>Microascales</taxon>
        <taxon>Microascaceae</taxon>
        <taxon>Parascedosporium</taxon>
    </lineage>
</organism>
<feature type="domain" description="DNA polymerase alpha/delta/epsilon subunit B" evidence="7">
    <location>
        <begin position="517"/>
        <end position="584"/>
    </location>
</feature>
<feature type="region of interest" description="Disordered" evidence="6">
    <location>
        <begin position="580"/>
        <end position="601"/>
    </location>
</feature>
<keyword evidence="4" id="KW-0235">DNA replication</keyword>
<dbReference type="InterPro" id="IPR054300">
    <property type="entry name" value="OB_DPOA2"/>
</dbReference>
<evidence type="ECO:0000313" key="9">
    <source>
        <dbReference type="EMBL" id="CAI4212605.1"/>
    </source>
</evidence>
<dbReference type="GO" id="GO:0005658">
    <property type="term" value="C:alpha DNA polymerase:primase complex"/>
    <property type="evidence" value="ECO:0007669"/>
    <property type="project" value="TreeGrafter"/>
</dbReference>
<feature type="region of interest" description="Disordered" evidence="6">
    <location>
        <begin position="247"/>
        <end position="300"/>
    </location>
</feature>
<evidence type="ECO:0000256" key="6">
    <source>
        <dbReference type="SAM" id="MobiDB-lite"/>
    </source>
</evidence>
<feature type="domain" description="DNA polymerase alpha subunit B OB" evidence="8">
    <location>
        <begin position="373"/>
        <end position="418"/>
    </location>
</feature>